<dbReference type="OrthoDB" id="9804019at2"/>
<feature type="domain" description="Sigma-54 factor interaction" evidence="8">
    <location>
        <begin position="141"/>
        <end position="353"/>
    </location>
</feature>
<dbReference type="Gene3D" id="1.10.8.60">
    <property type="match status" value="1"/>
</dbReference>
<dbReference type="Pfam" id="PF25601">
    <property type="entry name" value="AAA_lid_14"/>
    <property type="match status" value="1"/>
</dbReference>
<keyword evidence="6" id="KW-0804">Transcription</keyword>
<dbReference type="PROSITE" id="PS00688">
    <property type="entry name" value="SIGMA54_INTERACT_3"/>
    <property type="match status" value="1"/>
</dbReference>
<proteinExistence type="predicted"/>
<dbReference type="InterPro" id="IPR001789">
    <property type="entry name" value="Sig_transdc_resp-reg_receiver"/>
</dbReference>
<dbReference type="EMBL" id="SNZB01000003">
    <property type="protein sequence ID" value="TDR20557.1"/>
    <property type="molecule type" value="Genomic_DNA"/>
</dbReference>
<evidence type="ECO:0000256" key="4">
    <source>
        <dbReference type="ARBA" id="ARBA00023012"/>
    </source>
</evidence>
<evidence type="ECO:0000256" key="5">
    <source>
        <dbReference type="ARBA" id="ARBA00023015"/>
    </source>
</evidence>
<organism evidence="10 11">
    <name type="scientific">Marinicella litoralis</name>
    <dbReference type="NCBI Taxonomy" id="644220"/>
    <lineage>
        <taxon>Bacteria</taxon>
        <taxon>Pseudomonadati</taxon>
        <taxon>Pseudomonadota</taxon>
        <taxon>Gammaproteobacteria</taxon>
        <taxon>Lysobacterales</taxon>
        <taxon>Marinicellaceae</taxon>
        <taxon>Marinicella</taxon>
    </lineage>
</organism>
<dbReference type="Pfam" id="PF00072">
    <property type="entry name" value="Response_reg"/>
    <property type="match status" value="1"/>
</dbReference>
<evidence type="ECO:0000259" key="8">
    <source>
        <dbReference type="PROSITE" id="PS50045"/>
    </source>
</evidence>
<protein>
    <submittedName>
        <fullName evidence="10">Two component Fis family sigma54 specific transcriptional regulator</fullName>
    </submittedName>
</protein>
<evidence type="ECO:0000259" key="9">
    <source>
        <dbReference type="PROSITE" id="PS50110"/>
    </source>
</evidence>
<dbReference type="SUPFAM" id="SSF52172">
    <property type="entry name" value="CheY-like"/>
    <property type="match status" value="1"/>
</dbReference>
<dbReference type="InterPro" id="IPR025944">
    <property type="entry name" value="Sigma_54_int_dom_CS"/>
</dbReference>
<dbReference type="Gene3D" id="3.40.50.2300">
    <property type="match status" value="1"/>
</dbReference>
<evidence type="ECO:0000256" key="7">
    <source>
        <dbReference type="PROSITE-ProRule" id="PRU00169"/>
    </source>
</evidence>
<evidence type="ECO:0000256" key="2">
    <source>
        <dbReference type="ARBA" id="ARBA00022741"/>
    </source>
</evidence>
<sequence>MSQSHILIVDDEPDIRNLISEILADEGYQVSIAEGGEDAKIQLNSISPDLVLLDIWMPDIDGISLLKEWNHDQNMPFSVVMMSGHGTIETAIEATKMGAKDFVEKPISLAKLLQTIETTLAQNQKQQDNQNTDAKWQIFEPIGGSMAANELRANIKKLSKTKTNTLFVGDSGTGKLTLALLLHNQRQLENQSAVIIDSLSLTDANIEQTLEQKTQKIINDFKSGSLILTNIDCLTEVQQAKLLIHLKKWQKPHQSNPIQVLSTSQQDIKALLAGGDFNRELYDFITEFTVQVCTLAERAEDVPELLNFYVNFLPDQEQTPYRKMSFAAQNHLRNYDWPGNLRELKNLVRQLQLHEGEAEIQLQEVIDILEQTSLDRTNTSQNTRYDLELREAREEFERDYFLYHLKSVEGKVGDLAKISGMERTNLYRKLRSLDINPKNMDKS</sequence>
<keyword evidence="11" id="KW-1185">Reference proteome</keyword>
<dbReference type="Gene3D" id="1.10.10.60">
    <property type="entry name" value="Homeodomain-like"/>
    <property type="match status" value="1"/>
</dbReference>
<dbReference type="PANTHER" id="PTHR32071">
    <property type="entry name" value="TRANSCRIPTIONAL REGULATORY PROTEIN"/>
    <property type="match status" value="1"/>
</dbReference>
<dbReference type="SUPFAM" id="SSF52540">
    <property type="entry name" value="P-loop containing nucleoside triphosphate hydrolases"/>
    <property type="match status" value="1"/>
</dbReference>
<dbReference type="PROSITE" id="PS50110">
    <property type="entry name" value="RESPONSE_REGULATORY"/>
    <property type="match status" value="1"/>
</dbReference>
<dbReference type="CDD" id="cd17550">
    <property type="entry name" value="REC_NtrX-like"/>
    <property type="match status" value="1"/>
</dbReference>
<dbReference type="PROSITE" id="PS50045">
    <property type="entry name" value="SIGMA54_INTERACT_4"/>
    <property type="match status" value="1"/>
</dbReference>
<dbReference type="GO" id="GO:0006355">
    <property type="term" value="P:regulation of DNA-templated transcription"/>
    <property type="evidence" value="ECO:0007669"/>
    <property type="project" value="InterPro"/>
</dbReference>
<dbReference type="InterPro" id="IPR027417">
    <property type="entry name" value="P-loop_NTPase"/>
</dbReference>
<dbReference type="InterPro" id="IPR002078">
    <property type="entry name" value="Sigma_54_int"/>
</dbReference>
<keyword evidence="2" id="KW-0547">Nucleotide-binding</keyword>
<dbReference type="FunFam" id="3.40.50.2300:FF:000018">
    <property type="entry name" value="DNA-binding transcriptional regulator NtrC"/>
    <property type="match status" value="1"/>
</dbReference>
<reference evidence="10 11" key="1">
    <citation type="submission" date="2019-03" db="EMBL/GenBank/DDBJ databases">
        <title>Genomic Encyclopedia of Type Strains, Phase IV (KMG-IV): sequencing the most valuable type-strain genomes for metagenomic binning, comparative biology and taxonomic classification.</title>
        <authorList>
            <person name="Goeker M."/>
        </authorList>
    </citation>
    <scope>NUCLEOTIDE SEQUENCE [LARGE SCALE GENOMIC DNA]</scope>
    <source>
        <strain evidence="10 11">DSM 25488</strain>
    </source>
</reference>
<dbReference type="AlphaFoldDB" id="A0A4R6XRM4"/>
<gene>
    <name evidence="10" type="ORF">C8D91_1531</name>
</gene>
<dbReference type="InterPro" id="IPR011006">
    <property type="entry name" value="CheY-like_superfamily"/>
</dbReference>
<comment type="caution">
    <text evidence="10">The sequence shown here is derived from an EMBL/GenBank/DDBJ whole genome shotgun (WGS) entry which is preliminary data.</text>
</comment>
<keyword evidence="3" id="KW-0067">ATP-binding</keyword>
<dbReference type="PANTHER" id="PTHR32071:SF17">
    <property type="entry name" value="TRANSCRIPTIONAL REGULATOR (NTRC FAMILY)"/>
    <property type="match status" value="1"/>
</dbReference>
<feature type="modified residue" description="4-aspartylphosphate" evidence="7">
    <location>
        <position position="54"/>
    </location>
</feature>
<dbReference type="Gene3D" id="3.40.50.300">
    <property type="entry name" value="P-loop containing nucleotide triphosphate hydrolases"/>
    <property type="match status" value="1"/>
</dbReference>
<keyword evidence="1 7" id="KW-0597">Phosphoprotein</keyword>
<evidence type="ECO:0000256" key="1">
    <source>
        <dbReference type="ARBA" id="ARBA00022553"/>
    </source>
</evidence>
<dbReference type="SMART" id="SM00448">
    <property type="entry name" value="REC"/>
    <property type="match status" value="1"/>
</dbReference>
<evidence type="ECO:0000256" key="6">
    <source>
        <dbReference type="ARBA" id="ARBA00023163"/>
    </source>
</evidence>
<dbReference type="Proteomes" id="UP000295724">
    <property type="component" value="Unassembled WGS sequence"/>
</dbReference>
<dbReference type="GO" id="GO:0000160">
    <property type="term" value="P:phosphorelay signal transduction system"/>
    <property type="evidence" value="ECO:0007669"/>
    <property type="project" value="UniProtKB-KW"/>
</dbReference>
<dbReference type="InterPro" id="IPR009057">
    <property type="entry name" value="Homeodomain-like_sf"/>
</dbReference>
<evidence type="ECO:0000313" key="11">
    <source>
        <dbReference type="Proteomes" id="UP000295724"/>
    </source>
</evidence>
<dbReference type="InterPro" id="IPR058031">
    <property type="entry name" value="AAA_lid_NorR"/>
</dbReference>
<dbReference type="GO" id="GO:0005524">
    <property type="term" value="F:ATP binding"/>
    <property type="evidence" value="ECO:0007669"/>
    <property type="project" value="UniProtKB-KW"/>
</dbReference>
<accession>A0A4R6XRM4</accession>
<keyword evidence="4" id="KW-0902">Two-component regulatory system</keyword>
<evidence type="ECO:0000313" key="10">
    <source>
        <dbReference type="EMBL" id="TDR20557.1"/>
    </source>
</evidence>
<feature type="domain" description="Response regulatory" evidence="9">
    <location>
        <begin position="5"/>
        <end position="120"/>
    </location>
</feature>
<dbReference type="Pfam" id="PF14532">
    <property type="entry name" value="Sigma54_activ_2"/>
    <property type="match status" value="1"/>
</dbReference>
<name>A0A4R6XRM4_9GAMM</name>
<dbReference type="SUPFAM" id="SSF46689">
    <property type="entry name" value="Homeodomain-like"/>
    <property type="match status" value="1"/>
</dbReference>
<evidence type="ECO:0000256" key="3">
    <source>
        <dbReference type="ARBA" id="ARBA00022840"/>
    </source>
</evidence>
<dbReference type="RefSeq" id="WP_099018398.1">
    <property type="nucleotide sequence ID" value="NZ_NIHB01000001.1"/>
</dbReference>
<keyword evidence="5" id="KW-0805">Transcription regulation</keyword>